<name>C0EHI5_9FIRM</name>
<accession>C0EHI5</accession>
<reference evidence="1 2" key="1">
    <citation type="submission" date="2009-01" db="EMBL/GenBank/DDBJ databases">
        <authorList>
            <person name="Fulton L."/>
            <person name="Clifton S."/>
            <person name="Fulton B."/>
            <person name="Xu J."/>
            <person name="Minx P."/>
            <person name="Pepin K.H."/>
            <person name="Johnson M."/>
            <person name="Bhonagiri V."/>
            <person name="Nash W.E."/>
            <person name="Mardis E.R."/>
            <person name="Wilson R.K."/>
        </authorList>
    </citation>
    <scope>NUCLEOTIDE SEQUENCE [LARGE SCALE GENOMIC DNA]</scope>
    <source>
        <strain evidence="1 2">DSM 5476</strain>
    </source>
</reference>
<reference evidence="1 2" key="2">
    <citation type="submission" date="2009-02" db="EMBL/GenBank/DDBJ databases">
        <title>Draft genome sequence of Clostridium methylpentosum (DSM 5476).</title>
        <authorList>
            <person name="Sudarsanam P."/>
            <person name="Ley R."/>
            <person name="Guruge J."/>
            <person name="Turnbaugh P.J."/>
            <person name="Mahowald M."/>
            <person name="Liep D."/>
            <person name="Gordon J."/>
        </authorList>
    </citation>
    <scope>NUCLEOTIDE SEQUENCE [LARGE SCALE GENOMIC DNA]</scope>
    <source>
        <strain evidence="1 2">DSM 5476</strain>
    </source>
</reference>
<organism evidence="1 2">
    <name type="scientific">[Clostridium] methylpentosum DSM 5476</name>
    <dbReference type="NCBI Taxonomy" id="537013"/>
    <lineage>
        <taxon>Bacteria</taxon>
        <taxon>Bacillati</taxon>
        <taxon>Bacillota</taxon>
        <taxon>Clostridia</taxon>
        <taxon>Eubacteriales</taxon>
        <taxon>Oscillospiraceae</taxon>
        <taxon>Oscillospiraceae incertae sedis</taxon>
    </lineage>
</organism>
<gene>
    <name evidence="1" type="ORF">CLOSTMETH_03222</name>
</gene>
<dbReference type="AlphaFoldDB" id="C0EHI5"/>
<keyword evidence="2" id="KW-1185">Reference proteome</keyword>
<evidence type="ECO:0000313" key="2">
    <source>
        <dbReference type="Proteomes" id="UP000003340"/>
    </source>
</evidence>
<comment type="caution">
    <text evidence="1">The sequence shown here is derived from an EMBL/GenBank/DDBJ whole genome shotgun (WGS) entry which is preliminary data.</text>
</comment>
<dbReference type="HOGENOM" id="CLU_3214517_0_0_9"/>
<protein>
    <submittedName>
        <fullName evidence="1">Uncharacterized protein</fullName>
    </submittedName>
</protein>
<dbReference type="EMBL" id="ACEC01000115">
    <property type="protein sequence ID" value="EEG29109.1"/>
    <property type="molecule type" value="Genomic_DNA"/>
</dbReference>
<evidence type="ECO:0000313" key="1">
    <source>
        <dbReference type="EMBL" id="EEG29109.1"/>
    </source>
</evidence>
<dbReference type="Proteomes" id="UP000003340">
    <property type="component" value="Unassembled WGS sequence"/>
</dbReference>
<proteinExistence type="predicted"/>
<sequence>MDKYIYNESNGLWSELKGNYYFPCLTCPGGKANTAAFELSEKIP</sequence>